<evidence type="ECO:0000259" key="1">
    <source>
        <dbReference type="PROSITE" id="PS51186"/>
    </source>
</evidence>
<dbReference type="Pfam" id="PF13420">
    <property type="entry name" value="Acetyltransf_4"/>
    <property type="match status" value="1"/>
</dbReference>
<dbReference type="PANTHER" id="PTHR43072">
    <property type="entry name" value="N-ACETYLTRANSFERASE"/>
    <property type="match status" value="1"/>
</dbReference>
<comment type="caution">
    <text evidence="2">The sequence shown here is derived from an EMBL/GenBank/DDBJ whole genome shotgun (WGS) entry which is preliminary data.</text>
</comment>
<dbReference type="PROSITE" id="PS51186">
    <property type="entry name" value="GNAT"/>
    <property type="match status" value="1"/>
</dbReference>
<keyword evidence="3" id="KW-1185">Reference proteome</keyword>
<evidence type="ECO:0000313" key="2">
    <source>
        <dbReference type="EMBL" id="THF57125.1"/>
    </source>
</evidence>
<proteinExistence type="predicted"/>
<dbReference type="RefSeq" id="WP_136357638.1">
    <property type="nucleotide sequence ID" value="NZ_SSNY01000006.1"/>
</dbReference>
<dbReference type="Proteomes" id="UP000306441">
    <property type="component" value="Unassembled WGS sequence"/>
</dbReference>
<accession>A0ABY2Q956</accession>
<reference evidence="2 3" key="1">
    <citation type="submission" date="2019-04" db="EMBL/GenBank/DDBJ databases">
        <title>Mesorhizobium composti sp. nov., isolated from compost.</title>
        <authorList>
            <person name="Lin S.-Y."/>
            <person name="Hameed A."/>
            <person name="Hsieh Y.-T."/>
            <person name="Young C.-C."/>
        </authorList>
    </citation>
    <scope>NUCLEOTIDE SEQUENCE [LARGE SCALE GENOMIC DNA]</scope>
    <source>
        <strain evidence="2 3">CC-YTH430</strain>
    </source>
</reference>
<name>A0ABY2Q956_9HYPH</name>
<feature type="domain" description="N-acetyltransferase" evidence="1">
    <location>
        <begin position="4"/>
        <end position="169"/>
    </location>
</feature>
<dbReference type="PANTHER" id="PTHR43072:SF8">
    <property type="entry name" value="ACYLTRANSFERASE FABY-RELATED"/>
    <property type="match status" value="1"/>
</dbReference>
<organism evidence="2 3">
    <name type="scientific">Ollibium composti</name>
    <dbReference type="NCBI Taxonomy" id="2675109"/>
    <lineage>
        <taxon>Bacteria</taxon>
        <taxon>Pseudomonadati</taxon>
        <taxon>Pseudomonadota</taxon>
        <taxon>Alphaproteobacteria</taxon>
        <taxon>Hyphomicrobiales</taxon>
        <taxon>Phyllobacteriaceae</taxon>
        <taxon>Ollibium</taxon>
    </lineage>
</organism>
<dbReference type="SUPFAM" id="SSF55729">
    <property type="entry name" value="Acyl-CoA N-acyltransferases (Nat)"/>
    <property type="match status" value="1"/>
</dbReference>
<evidence type="ECO:0000313" key="3">
    <source>
        <dbReference type="Proteomes" id="UP000306441"/>
    </source>
</evidence>
<dbReference type="InterPro" id="IPR016181">
    <property type="entry name" value="Acyl_CoA_acyltransferase"/>
</dbReference>
<dbReference type="InterPro" id="IPR000182">
    <property type="entry name" value="GNAT_dom"/>
</dbReference>
<dbReference type="Gene3D" id="3.40.630.30">
    <property type="match status" value="1"/>
</dbReference>
<protein>
    <submittedName>
        <fullName evidence="2">N-acetyltransferase</fullName>
    </submittedName>
</protein>
<dbReference type="EMBL" id="SSNY01000006">
    <property type="protein sequence ID" value="THF57125.1"/>
    <property type="molecule type" value="Genomic_DNA"/>
</dbReference>
<gene>
    <name evidence="2" type="ORF">E6C48_12475</name>
</gene>
<dbReference type="CDD" id="cd04301">
    <property type="entry name" value="NAT_SF"/>
    <property type="match status" value="1"/>
</dbReference>
<sequence>MSRITIRDAAPSDLDRIAEIYADAVRHGTASYELEPPTRAEMAVRFDSLKAGGFPYLAAVDEAGQVVGYAYAGAFRPRPAYRFIVEDSVYVAPEAKGRGVGRLLMERLIESVRALGFRQIVAVIGDGRADSASVRLHERLGFSHAGRLAGSGYKHGRWLDTAFMQLELNGGTSLPPDPDSWPERWFNGA</sequence>